<feature type="compositionally biased region" description="Basic and acidic residues" evidence="9">
    <location>
        <begin position="524"/>
        <end position="533"/>
    </location>
</feature>
<dbReference type="CDD" id="cd03244">
    <property type="entry name" value="ABCC_MRP_domain2"/>
    <property type="match status" value="1"/>
</dbReference>
<reference evidence="13 14" key="1">
    <citation type="submission" date="2019-12" db="EMBL/GenBank/DDBJ databases">
        <title>A genome sequence resource for the geographically widespread anthracnose pathogen Colletotrichum asianum.</title>
        <authorList>
            <person name="Meng Y."/>
        </authorList>
    </citation>
    <scope>NUCLEOTIDE SEQUENCE [LARGE SCALE GENOMIC DNA]</scope>
    <source>
        <strain evidence="13 14">ICMP 18580</strain>
    </source>
</reference>
<evidence type="ECO:0000256" key="8">
    <source>
        <dbReference type="ARBA" id="ARBA00023136"/>
    </source>
</evidence>
<evidence type="ECO:0000256" key="3">
    <source>
        <dbReference type="ARBA" id="ARBA00022475"/>
    </source>
</evidence>
<dbReference type="GO" id="GO:0005886">
    <property type="term" value="C:plasma membrane"/>
    <property type="evidence" value="ECO:0007669"/>
    <property type="project" value="UniProtKB-SubCell"/>
</dbReference>
<evidence type="ECO:0000259" key="12">
    <source>
        <dbReference type="PROSITE" id="PS50929"/>
    </source>
</evidence>
<feature type="transmembrane region" description="Helical" evidence="10">
    <location>
        <begin position="176"/>
        <end position="200"/>
    </location>
</feature>
<feature type="transmembrane region" description="Helical" evidence="10">
    <location>
        <begin position="773"/>
        <end position="792"/>
    </location>
</feature>
<keyword evidence="7 10" id="KW-1133">Transmembrane helix</keyword>
<evidence type="ECO:0000313" key="14">
    <source>
        <dbReference type="Proteomes" id="UP000434172"/>
    </source>
</evidence>
<feature type="transmembrane region" description="Helical" evidence="10">
    <location>
        <begin position="616"/>
        <end position="636"/>
    </location>
</feature>
<feature type="transmembrane region" description="Helical" evidence="10">
    <location>
        <begin position="804"/>
        <end position="827"/>
    </location>
</feature>
<evidence type="ECO:0000256" key="2">
    <source>
        <dbReference type="ARBA" id="ARBA00022448"/>
    </source>
</evidence>
<sequence>MILGAVLVYTGIAVAGSMYWQLHLRNLAKIRGLLIGAFYQKLTTVATAQHENAAVTLMSTDVERVTQGLRVFHEAWANVVEVGIAVWFLQRELHTGSIAPIAIAIACFLVTLCVNKFTMPRQNRWMEALQARINRTVSVLSQIKSIKLLGLGEQSEKAFDALRVQELELANGFRMIMVFSFCIAFAPIFIVPVVCFAIYLSASPNSSGDNTFDVAKAFTSLSLVVVLTQPLSSLFQYVPLFAGAANCLQRIKDFIHSPSHRDRREQKSDVTRERGGPQDDASGAEKSTAVVDIVERNSAAGDVLSIYDGAFGWSENQWDLHNVNISIPKSQLTVITGPVASGKSTLCKAFLGEVPYVKGIVEISSGAGIGFCDQTPYLTNTTIYENIIGGSVVDNAWYKTVVRAVDLETDFGRLASGDRTLVGNNGDALSTGQKQRVTIARAVYARKPLIILDDVFSGMDNVTKAYIYEQLLRPEGLLRLLGTTVILACSDRDLCLAADLVVELAPGRPSVCIHPARRAESNCHAEGQRKVDGISKTTGSPDTIHDKTDQSAVSAATQEQPSKTPSDWATYGYFVRAVGSPNTALLIFLGGVFGTLYTFPSVWVNWWTTDPTARDSFYLGIYALLQATGLICWFLFTRHCLTTVVSRSGKKLHNSLLSTVMSASFSYLSIKDSGTIINRFSQDLQSVDGELPAALLNTVATAFIALAQVALVATASPWLTISYPSLVLAFYDTLRGITTVRAFGWSQQYVERNQQLLDASQRPNYLLQMIQQWLSLVLNMVVVVIVTFLVAFSLKLRSSLGLTAVALVNLMSLSQMLRSVVIGWTLMETSITAVARIKEFEQTTPRENDGKPEGAIVHGPVSGKIEYKNLTVSYGLSNENLALNNVNLVIVAGQKVGICGRSGSGKSSLIASLFRLLDVREGKLVIDANDISDYSVSTLRSSINAIPQDPLITSGTFREVVDPYESSSDAAIEEALRKVNLFEHVQNNGGLGGKVAPEGLSQGQKQLLSLARAILRRCRIIVLDEVTSSLDLETEQPIWGVLQEESRECTIIAIAHRLETIVGFDRVAVMDEGSIIEFGDPRILLKDTNSAFSKLRRTGKAH</sequence>
<dbReference type="GO" id="GO:0016887">
    <property type="term" value="F:ATP hydrolysis activity"/>
    <property type="evidence" value="ECO:0007669"/>
    <property type="project" value="InterPro"/>
</dbReference>
<name>A0A8H3WCA5_9PEZI</name>
<feature type="transmembrane region" description="Helical" evidence="10">
    <location>
        <begin position="691"/>
        <end position="715"/>
    </location>
</feature>
<dbReference type="Gene3D" id="3.40.50.300">
    <property type="entry name" value="P-loop containing nucleotide triphosphate hydrolases"/>
    <property type="match status" value="2"/>
</dbReference>
<feature type="domain" description="ABC transporter" evidence="11">
    <location>
        <begin position="865"/>
        <end position="1097"/>
    </location>
</feature>
<dbReference type="EMBL" id="WOWK01000051">
    <property type="protein sequence ID" value="KAF0323555.1"/>
    <property type="molecule type" value="Genomic_DNA"/>
</dbReference>
<gene>
    <name evidence="13" type="ORF">GQ607_009236</name>
</gene>
<dbReference type="SUPFAM" id="SSF52540">
    <property type="entry name" value="P-loop containing nucleoside triphosphate hydrolases"/>
    <property type="match status" value="2"/>
</dbReference>
<dbReference type="InterPro" id="IPR050173">
    <property type="entry name" value="ABC_transporter_C-like"/>
</dbReference>
<keyword evidence="3" id="KW-1003">Cell membrane</keyword>
<protein>
    <submittedName>
        <fullName evidence="13">ABC multidrug transporter</fullName>
    </submittedName>
</protein>
<proteinExistence type="predicted"/>
<dbReference type="Proteomes" id="UP000434172">
    <property type="component" value="Unassembled WGS sequence"/>
</dbReference>
<dbReference type="PANTHER" id="PTHR24223:SF345">
    <property type="entry name" value="ABC MULTIDRUG TRANSPORTER (EUROFUNG)"/>
    <property type="match status" value="1"/>
</dbReference>
<feature type="domain" description="ABC transporter" evidence="11">
    <location>
        <begin position="304"/>
        <end position="531"/>
    </location>
</feature>
<keyword evidence="14" id="KW-1185">Reference proteome</keyword>
<dbReference type="OrthoDB" id="6500128at2759"/>
<feature type="compositionally biased region" description="Basic and acidic residues" evidence="9">
    <location>
        <begin position="258"/>
        <end position="277"/>
    </location>
</feature>
<dbReference type="SMART" id="SM00382">
    <property type="entry name" value="AAA"/>
    <property type="match status" value="2"/>
</dbReference>
<feature type="region of interest" description="Disordered" evidence="9">
    <location>
        <begin position="258"/>
        <end position="287"/>
    </location>
</feature>
<keyword evidence="8 10" id="KW-0472">Membrane</keyword>
<feature type="domain" description="ABC transmembrane type-1" evidence="12">
    <location>
        <begin position="584"/>
        <end position="829"/>
    </location>
</feature>
<keyword evidence="5" id="KW-0547">Nucleotide-binding</keyword>
<dbReference type="InterPro" id="IPR036640">
    <property type="entry name" value="ABC1_TM_sf"/>
</dbReference>
<dbReference type="InterPro" id="IPR003593">
    <property type="entry name" value="AAA+_ATPase"/>
</dbReference>
<evidence type="ECO:0000259" key="11">
    <source>
        <dbReference type="PROSITE" id="PS50893"/>
    </source>
</evidence>
<dbReference type="PROSITE" id="PS00211">
    <property type="entry name" value="ABC_TRANSPORTER_1"/>
    <property type="match status" value="1"/>
</dbReference>
<evidence type="ECO:0000256" key="6">
    <source>
        <dbReference type="ARBA" id="ARBA00022840"/>
    </source>
</evidence>
<feature type="compositionally biased region" description="Polar residues" evidence="9">
    <location>
        <begin position="550"/>
        <end position="565"/>
    </location>
</feature>
<accession>A0A8H3WCA5</accession>
<dbReference type="AlphaFoldDB" id="A0A8H3WCA5"/>
<evidence type="ECO:0000256" key="9">
    <source>
        <dbReference type="SAM" id="MobiDB-lite"/>
    </source>
</evidence>
<feature type="region of interest" description="Disordered" evidence="9">
    <location>
        <begin position="524"/>
        <end position="565"/>
    </location>
</feature>
<dbReference type="PANTHER" id="PTHR24223">
    <property type="entry name" value="ATP-BINDING CASSETTE SUB-FAMILY C"/>
    <property type="match status" value="1"/>
</dbReference>
<feature type="transmembrane region" description="Helical" evidence="10">
    <location>
        <begin position="584"/>
        <end position="604"/>
    </location>
</feature>
<dbReference type="FunFam" id="3.40.50.300:FF:000630">
    <property type="entry name" value="ATP-binding cassette (ABC) transporter, putative"/>
    <property type="match status" value="1"/>
</dbReference>
<dbReference type="Pfam" id="PF00005">
    <property type="entry name" value="ABC_tran"/>
    <property type="match status" value="2"/>
</dbReference>
<evidence type="ECO:0000313" key="13">
    <source>
        <dbReference type="EMBL" id="KAF0323555.1"/>
    </source>
</evidence>
<dbReference type="InterPro" id="IPR011527">
    <property type="entry name" value="ABC1_TM_dom"/>
</dbReference>
<feature type="domain" description="ABC transmembrane type-1" evidence="12">
    <location>
        <begin position="1"/>
        <end position="243"/>
    </location>
</feature>
<evidence type="ECO:0000256" key="4">
    <source>
        <dbReference type="ARBA" id="ARBA00022692"/>
    </source>
</evidence>
<evidence type="ECO:0000256" key="7">
    <source>
        <dbReference type="ARBA" id="ARBA00022989"/>
    </source>
</evidence>
<evidence type="ECO:0000256" key="5">
    <source>
        <dbReference type="ARBA" id="ARBA00022741"/>
    </source>
</evidence>
<dbReference type="InterPro" id="IPR027417">
    <property type="entry name" value="P-loop_NTPase"/>
</dbReference>
<dbReference type="Pfam" id="PF00664">
    <property type="entry name" value="ABC_membrane"/>
    <property type="match status" value="3"/>
</dbReference>
<dbReference type="InterPro" id="IPR003439">
    <property type="entry name" value="ABC_transporter-like_ATP-bd"/>
</dbReference>
<dbReference type="CDD" id="cd18580">
    <property type="entry name" value="ABC_6TM_ABCC_D2"/>
    <property type="match status" value="1"/>
</dbReference>
<keyword evidence="6" id="KW-0067">ATP-binding</keyword>
<dbReference type="SUPFAM" id="SSF90123">
    <property type="entry name" value="ABC transporter transmembrane region"/>
    <property type="match status" value="2"/>
</dbReference>
<dbReference type="GO" id="GO:0005524">
    <property type="term" value="F:ATP binding"/>
    <property type="evidence" value="ECO:0007669"/>
    <property type="project" value="UniProtKB-KW"/>
</dbReference>
<keyword evidence="2" id="KW-0813">Transport</keyword>
<evidence type="ECO:0000256" key="10">
    <source>
        <dbReference type="SAM" id="Phobius"/>
    </source>
</evidence>
<comment type="caution">
    <text evidence="13">The sequence shown here is derived from an EMBL/GenBank/DDBJ whole genome shotgun (WGS) entry which is preliminary data.</text>
</comment>
<keyword evidence="4 10" id="KW-0812">Transmembrane</keyword>
<dbReference type="InterPro" id="IPR017871">
    <property type="entry name" value="ABC_transporter-like_CS"/>
</dbReference>
<comment type="subcellular location">
    <subcellularLocation>
        <location evidence="1">Cell membrane</location>
        <topology evidence="1">Multi-pass membrane protein</topology>
    </subcellularLocation>
</comment>
<organism evidence="13 14">
    <name type="scientific">Colletotrichum asianum</name>
    <dbReference type="NCBI Taxonomy" id="702518"/>
    <lineage>
        <taxon>Eukaryota</taxon>
        <taxon>Fungi</taxon>
        <taxon>Dikarya</taxon>
        <taxon>Ascomycota</taxon>
        <taxon>Pezizomycotina</taxon>
        <taxon>Sordariomycetes</taxon>
        <taxon>Hypocreomycetidae</taxon>
        <taxon>Glomerellales</taxon>
        <taxon>Glomerellaceae</taxon>
        <taxon>Colletotrichum</taxon>
        <taxon>Colletotrichum gloeosporioides species complex</taxon>
    </lineage>
</organism>
<feature type="transmembrane region" description="Helical" evidence="10">
    <location>
        <begin position="6"/>
        <end position="22"/>
    </location>
</feature>
<dbReference type="GO" id="GO:0140359">
    <property type="term" value="F:ABC-type transporter activity"/>
    <property type="evidence" value="ECO:0007669"/>
    <property type="project" value="InterPro"/>
</dbReference>
<dbReference type="PROSITE" id="PS50893">
    <property type="entry name" value="ABC_TRANSPORTER_2"/>
    <property type="match status" value="2"/>
</dbReference>
<feature type="transmembrane region" description="Helical" evidence="10">
    <location>
        <begin position="95"/>
        <end position="114"/>
    </location>
</feature>
<dbReference type="PROSITE" id="PS50929">
    <property type="entry name" value="ABC_TM1F"/>
    <property type="match status" value="2"/>
</dbReference>
<dbReference type="Gene3D" id="1.20.1560.10">
    <property type="entry name" value="ABC transporter type 1, transmembrane domain"/>
    <property type="match status" value="2"/>
</dbReference>
<evidence type="ECO:0000256" key="1">
    <source>
        <dbReference type="ARBA" id="ARBA00004651"/>
    </source>
</evidence>
<dbReference type="InterPro" id="IPR044726">
    <property type="entry name" value="ABCC_6TM_D2"/>
</dbReference>